<name>A0ABV0G6X3_9BURK</name>
<dbReference type="PANTHER" id="PTHR43617">
    <property type="entry name" value="L-AMINO ACID N-ACETYLTRANSFERASE"/>
    <property type="match status" value="1"/>
</dbReference>
<dbReference type="GO" id="GO:0008999">
    <property type="term" value="F:protein-N-terminal-alanine acetyltransferase activity"/>
    <property type="evidence" value="ECO:0007669"/>
    <property type="project" value="UniProtKB-EC"/>
</dbReference>
<dbReference type="InterPro" id="IPR016181">
    <property type="entry name" value="Acyl_CoA_acyltransferase"/>
</dbReference>
<sequence length="161" mass="17834">MKTALAPAEALAFTARPLRAADVPRLMPTERAAYSVPWTEGNFIDSIAAGYHAELLLAADGRLIGYWLAMPGVDEMHLLNITVAPEFQRQGWAVRMLDRLIACMRSQGLNQLWLEVRVSNTRAQDVYLRYGFAQVGRRPAYYPAAGGGREDALLMSLELPA</sequence>
<evidence type="ECO:0000259" key="2">
    <source>
        <dbReference type="PROSITE" id="PS51186"/>
    </source>
</evidence>
<dbReference type="InterPro" id="IPR050276">
    <property type="entry name" value="MshD_Acetyltransferase"/>
</dbReference>
<feature type="domain" description="N-acetyltransferase" evidence="2">
    <location>
        <begin position="13"/>
        <end position="160"/>
    </location>
</feature>
<feature type="active site" description="Proton acceptor" evidence="1">
    <location>
        <position position="115"/>
    </location>
</feature>
<organism evidence="3 4">
    <name type="scientific">Roseateles paludis</name>
    <dbReference type="NCBI Taxonomy" id="3145238"/>
    <lineage>
        <taxon>Bacteria</taxon>
        <taxon>Pseudomonadati</taxon>
        <taxon>Pseudomonadota</taxon>
        <taxon>Betaproteobacteria</taxon>
        <taxon>Burkholderiales</taxon>
        <taxon>Sphaerotilaceae</taxon>
        <taxon>Roseateles</taxon>
    </lineage>
</organism>
<dbReference type="Gene3D" id="3.40.630.30">
    <property type="match status" value="1"/>
</dbReference>
<comment type="function">
    <text evidence="1">Acetylates the N-terminal alanine of ribosomal protein bS18.</text>
</comment>
<comment type="subcellular location">
    <subcellularLocation>
        <location evidence="1">Cytoplasm</location>
    </subcellularLocation>
</comment>
<dbReference type="SUPFAM" id="SSF55729">
    <property type="entry name" value="Acyl-CoA N-acyltransferases (Nat)"/>
    <property type="match status" value="1"/>
</dbReference>
<dbReference type="HAMAP" id="MF_02210">
    <property type="entry name" value="RimI"/>
    <property type="match status" value="1"/>
</dbReference>
<feature type="active site" description="Proton donor" evidence="1">
    <location>
        <position position="127"/>
    </location>
</feature>
<dbReference type="CDD" id="cd04301">
    <property type="entry name" value="NAT_SF"/>
    <property type="match status" value="1"/>
</dbReference>
<dbReference type="PROSITE" id="PS51186">
    <property type="entry name" value="GNAT"/>
    <property type="match status" value="1"/>
</dbReference>
<dbReference type="Proteomes" id="UP001495147">
    <property type="component" value="Unassembled WGS sequence"/>
</dbReference>
<accession>A0ABV0G6X3</accession>
<keyword evidence="4" id="KW-1185">Reference proteome</keyword>
<reference evidence="3 4" key="1">
    <citation type="submission" date="2024-05" db="EMBL/GenBank/DDBJ databases">
        <title>Roseateles sp. DJS-2-20 16S ribosomal RNA gene Genome sequencing and assembly.</title>
        <authorList>
            <person name="Woo H."/>
        </authorList>
    </citation>
    <scope>NUCLEOTIDE SEQUENCE [LARGE SCALE GENOMIC DNA]</scope>
    <source>
        <strain evidence="3 4">DJS-2-20</strain>
    </source>
</reference>
<dbReference type="GO" id="GO:0005840">
    <property type="term" value="C:ribosome"/>
    <property type="evidence" value="ECO:0007669"/>
    <property type="project" value="UniProtKB-KW"/>
</dbReference>
<evidence type="ECO:0000313" key="4">
    <source>
        <dbReference type="Proteomes" id="UP001495147"/>
    </source>
</evidence>
<keyword evidence="3" id="KW-0689">Ribosomal protein</keyword>
<dbReference type="PANTHER" id="PTHR43617:SF35">
    <property type="entry name" value="[RIBOSOMAL PROTEIN BS18]-ALANINE N-ACETYLTRANSFERASE"/>
    <property type="match status" value="1"/>
</dbReference>
<keyword evidence="1 3" id="KW-0808">Transferase</keyword>
<gene>
    <name evidence="1 3" type="primary">rimI</name>
    <name evidence="3" type="ORF">ABDJ85_18545</name>
</gene>
<dbReference type="InterPro" id="IPR006464">
    <property type="entry name" value="AcTrfase_RimI/Ard1"/>
</dbReference>
<comment type="catalytic activity">
    <reaction evidence="1">
        <text>N-terminal L-alanyl-[ribosomal protein bS18] + acetyl-CoA = N-terminal N(alpha)-acetyl-L-alanyl-[ribosomal protein bS18] + CoA + H(+)</text>
        <dbReference type="Rhea" id="RHEA:43756"/>
        <dbReference type="Rhea" id="RHEA-COMP:10676"/>
        <dbReference type="Rhea" id="RHEA-COMP:10677"/>
        <dbReference type="ChEBI" id="CHEBI:15378"/>
        <dbReference type="ChEBI" id="CHEBI:57287"/>
        <dbReference type="ChEBI" id="CHEBI:57288"/>
        <dbReference type="ChEBI" id="CHEBI:64718"/>
        <dbReference type="ChEBI" id="CHEBI:83683"/>
        <dbReference type="EC" id="2.3.1.266"/>
    </reaction>
</comment>
<keyword evidence="1 3" id="KW-0012">Acyltransferase</keyword>
<comment type="caution">
    <text evidence="3">The sequence shown here is derived from an EMBL/GenBank/DDBJ whole genome shotgun (WGS) entry which is preliminary data.</text>
</comment>
<comment type="similarity">
    <text evidence="1">Belongs to the acetyltransferase family. RimI subfamily.</text>
</comment>
<keyword evidence="1" id="KW-0963">Cytoplasm</keyword>
<proteinExistence type="inferred from homology"/>
<dbReference type="EC" id="2.3.1.266" evidence="1"/>
<keyword evidence="3" id="KW-0687">Ribonucleoprotein</keyword>
<protein>
    <recommendedName>
        <fullName evidence="1">[Ribosomal protein bS18]-alanine N-acetyltransferase</fullName>
        <ecNumber evidence="1">2.3.1.266</ecNumber>
    </recommendedName>
</protein>
<evidence type="ECO:0000313" key="3">
    <source>
        <dbReference type="EMBL" id="MEO3693478.1"/>
    </source>
</evidence>
<evidence type="ECO:0000256" key="1">
    <source>
        <dbReference type="HAMAP-Rule" id="MF_02210"/>
    </source>
</evidence>
<dbReference type="InterPro" id="IPR000182">
    <property type="entry name" value="GNAT_dom"/>
</dbReference>
<dbReference type="Pfam" id="PF00583">
    <property type="entry name" value="Acetyltransf_1"/>
    <property type="match status" value="1"/>
</dbReference>
<dbReference type="EMBL" id="JBDPZD010000007">
    <property type="protein sequence ID" value="MEO3693478.1"/>
    <property type="molecule type" value="Genomic_DNA"/>
</dbReference>
<feature type="binding site" evidence="1">
    <location>
        <position position="120"/>
    </location>
    <ligand>
        <name>acetyl-CoA</name>
        <dbReference type="ChEBI" id="CHEBI:57288"/>
    </ligand>
</feature>
<dbReference type="NCBIfam" id="TIGR01575">
    <property type="entry name" value="rimI"/>
    <property type="match status" value="1"/>
</dbReference>
<comment type="caution">
    <text evidence="1">Lacks conserved residue(s) required for the propagation of feature annotation.</text>
</comment>
<dbReference type="RefSeq" id="WP_347706293.1">
    <property type="nucleotide sequence ID" value="NZ_JBDPZD010000007.1"/>
</dbReference>
<dbReference type="InterPro" id="IPR043690">
    <property type="entry name" value="RimI"/>
</dbReference>